<evidence type="ECO:0000256" key="8">
    <source>
        <dbReference type="ARBA" id="ARBA00023242"/>
    </source>
</evidence>
<feature type="compositionally biased region" description="Basic and acidic residues" evidence="9">
    <location>
        <begin position="402"/>
        <end position="412"/>
    </location>
</feature>
<feature type="domain" description="C3H1-type" evidence="10">
    <location>
        <begin position="353"/>
        <end position="376"/>
    </location>
</feature>
<evidence type="ECO:0000256" key="1">
    <source>
        <dbReference type="ARBA" id="ARBA00004123"/>
    </source>
</evidence>
<feature type="region of interest" description="Disordered" evidence="9">
    <location>
        <begin position="801"/>
        <end position="857"/>
    </location>
</feature>
<feature type="compositionally biased region" description="Pro residues" evidence="9">
    <location>
        <begin position="701"/>
        <end position="724"/>
    </location>
</feature>
<evidence type="ECO:0000256" key="9">
    <source>
        <dbReference type="SAM" id="MobiDB-lite"/>
    </source>
</evidence>
<evidence type="ECO:0000256" key="6">
    <source>
        <dbReference type="ARBA" id="ARBA00022771"/>
    </source>
</evidence>
<evidence type="ECO:0000259" key="10">
    <source>
        <dbReference type="SMART" id="SM00356"/>
    </source>
</evidence>
<accession>A0AAN5D523</accession>
<feature type="domain" description="C3H1-type" evidence="10">
    <location>
        <begin position="468"/>
        <end position="494"/>
    </location>
</feature>
<keyword evidence="5" id="KW-0677">Repeat</keyword>
<dbReference type="AlphaFoldDB" id="A0AAN5D523"/>
<protein>
    <recommendedName>
        <fullName evidence="3">Zinc finger CCCH domain-containing protein 14</fullName>
    </recommendedName>
</protein>
<dbReference type="InterPro" id="IPR040366">
    <property type="entry name" value="Nab2/ZC3H14"/>
</dbReference>
<dbReference type="GO" id="GO:0005634">
    <property type="term" value="C:nucleus"/>
    <property type="evidence" value="ECO:0007669"/>
    <property type="project" value="UniProtKB-SubCell"/>
</dbReference>
<dbReference type="GO" id="GO:0005737">
    <property type="term" value="C:cytoplasm"/>
    <property type="evidence" value="ECO:0007669"/>
    <property type="project" value="TreeGrafter"/>
</dbReference>
<dbReference type="GO" id="GO:0008143">
    <property type="term" value="F:poly(A) binding"/>
    <property type="evidence" value="ECO:0007669"/>
    <property type="project" value="InterPro"/>
</dbReference>
<dbReference type="PANTHER" id="PTHR14738:SF29">
    <property type="entry name" value="ZINC FINGER CCCH DOMAIN-CONTAINING PROTEIN 14"/>
    <property type="match status" value="1"/>
</dbReference>
<keyword evidence="7" id="KW-0862">Zinc</keyword>
<feature type="compositionally biased region" description="Basic and acidic residues" evidence="9">
    <location>
        <begin position="840"/>
        <end position="857"/>
    </location>
</feature>
<reference evidence="12" key="1">
    <citation type="submission" date="2022-10" db="EMBL/GenBank/DDBJ databases">
        <title>Genome assembly of Pristionchus species.</title>
        <authorList>
            <person name="Yoshida K."/>
            <person name="Sommer R.J."/>
        </authorList>
    </citation>
    <scope>NUCLEOTIDE SEQUENCE [LARGE SCALE GENOMIC DNA]</scope>
    <source>
        <strain evidence="12">RS5460</strain>
    </source>
</reference>
<dbReference type="GO" id="GO:0043488">
    <property type="term" value="P:regulation of mRNA stability"/>
    <property type="evidence" value="ECO:0007669"/>
    <property type="project" value="InterPro"/>
</dbReference>
<evidence type="ECO:0000256" key="4">
    <source>
        <dbReference type="ARBA" id="ARBA00022723"/>
    </source>
</evidence>
<feature type="region of interest" description="Disordered" evidence="9">
    <location>
        <begin position="687"/>
        <end position="759"/>
    </location>
</feature>
<dbReference type="EMBL" id="BTRK01000006">
    <property type="protein sequence ID" value="GMR56539.1"/>
    <property type="molecule type" value="Genomic_DNA"/>
</dbReference>
<feature type="compositionally biased region" description="Polar residues" evidence="9">
    <location>
        <begin position="726"/>
        <end position="739"/>
    </location>
</feature>
<dbReference type="InterPro" id="IPR000571">
    <property type="entry name" value="Znf_CCCH"/>
</dbReference>
<dbReference type="Gene3D" id="4.10.1000.40">
    <property type="match status" value="1"/>
</dbReference>
<feature type="compositionally biased region" description="Basic and acidic residues" evidence="9">
    <location>
        <begin position="421"/>
        <end position="435"/>
    </location>
</feature>
<keyword evidence="6" id="KW-0863">Zinc-finger</keyword>
<feature type="domain" description="C3H1-type" evidence="10">
    <location>
        <begin position="602"/>
        <end position="626"/>
    </location>
</feature>
<comment type="caution">
    <text evidence="11">The sequence shown here is derived from an EMBL/GenBank/DDBJ whole genome shotgun (WGS) entry which is preliminary data.</text>
</comment>
<comment type="similarity">
    <text evidence="2">Belongs to the ZC3H14 family.</text>
</comment>
<dbReference type="Gene3D" id="4.10.1000.30">
    <property type="match status" value="1"/>
</dbReference>
<gene>
    <name evidence="11" type="ORF">PMAYCL1PPCAC_26734</name>
</gene>
<evidence type="ECO:0000256" key="2">
    <source>
        <dbReference type="ARBA" id="ARBA00008423"/>
    </source>
</evidence>
<dbReference type="PANTHER" id="PTHR14738">
    <property type="entry name" value="ZINC FINGER CCCH DOMAIN-CONTAINING PROTEIN 14"/>
    <property type="match status" value="1"/>
</dbReference>
<comment type="subcellular location">
    <subcellularLocation>
        <location evidence="1">Nucleus</location>
    </subcellularLocation>
</comment>
<name>A0AAN5D523_9BILA</name>
<feature type="region of interest" description="Disordered" evidence="9">
    <location>
        <begin position="402"/>
        <end position="449"/>
    </location>
</feature>
<proteinExistence type="inferred from homology"/>
<organism evidence="11 12">
    <name type="scientific">Pristionchus mayeri</name>
    <dbReference type="NCBI Taxonomy" id="1317129"/>
    <lineage>
        <taxon>Eukaryota</taxon>
        <taxon>Metazoa</taxon>
        <taxon>Ecdysozoa</taxon>
        <taxon>Nematoda</taxon>
        <taxon>Chromadorea</taxon>
        <taxon>Rhabditida</taxon>
        <taxon>Rhabditina</taxon>
        <taxon>Diplogasteromorpha</taxon>
        <taxon>Diplogasteroidea</taxon>
        <taxon>Neodiplogasteridae</taxon>
        <taxon>Pristionchus</taxon>
    </lineage>
</organism>
<dbReference type="SMART" id="SM00356">
    <property type="entry name" value="ZnF_C3H1"/>
    <property type="match status" value="3"/>
</dbReference>
<dbReference type="GO" id="GO:0008270">
    <property type="term" value="F:zinc ion binding"/>
    <property type="evidence" value="ECO:0007669"/>
    <property type="project" value="UniProtKB-KW"/>
</dbReference>
<keyword evidence="8" id="KW-0539">Nucleus</keyword>
<dbReference type="Proteomes" id="UP001328107">
    <property type="component" value="Unassembled WGS sequence"/>
</dbReference>
<evidence type="ECO:0000256" key="3">
    <source>
        <dbReference type="ARBA" id="ARBA00015071"/>
    </source>
</evidence>
<evidence type="ECO:0000256" key="7">
    <source>
        <dbReference type="ARBA" id="ARBA00022833"/>
    </source>
</evidence>
<evidence type="ECO:0000313" key="11">
    <source>
        <dbReference type="EMBL" id="GMR56539.1"/>
    </source>
</evidence>
<keyword evidence="12" id="KW-1185">Reference proteome</keyword>
<keyword evidence="4" id="KW-0479">Metal-binding</keyword>
<evidence type="ECO:0000313" key="12">
    <source>
        <dbReference type="Proteomes" id="UP001328107"/>
    </source>
</evidence>
<sequence>MADFGGYHQYISTLPRQPAFLNNYFSAMLAYDMEECNQFDGFKITYNIVEEELRHEDKNVNVPDADAYISKVLRHWLVHLLKAYDANASVLNAEDVLRSFLNIYRPTVFVMTPFPLSRTTLFHSMPSECKLWLFYILRTYNKPLRVLPTIKMDALGNAYHIVSDCRLYVTMERSGNATLPINEERLKNEPWGPMYRFVYSQSCTLLCDKKGLDGVWAVFRHFNMYDLSNAIRQEINDRLPMSHFQEMVRDRNHREFREFSNTLASVPKAEILDYLSKNAKKKQVKKTSIDSYPSNASLNTLGAEVKAMNLKTDAPIPTATPSQGPQKKNSDEIMGKCWNFPQCPLKTKCKYEHPRIPCTKFPNCPRAWQCLFVHHPCPKDGQCAEVDCPYEHWKSMPTYYRKPRESETEKSPRPVASVAPVKREDSKQNMKKNTEQQKSSDTPSKQDGKKRCQFVPRCTKFHTDGYFHPSEKCKTLASTGKCAEGRRCLFLHGLCKKDGSCDDLQCIYEHLKSPPVFERILASKKGGLSRADSTSNLSTCTGASRGRRKSITFELDSDEEEKPLKKDSQSKKPKGILKNPEKNIAEICPFGSRCTQKNCEKAHPTEKCKAFPKCPNGAICMFLHDKCKNDGVCRKEDCDFVHEHPHNIDNSWCRNGSRCRTAGCKFLHPEECIGRCPTPGDCWKYHRPGPSKTSPARQAQPPSPAQPSPCPAPTSHAQPPPVPPRRTTSQYQAANSGPGNNTGPGAGVHGAQLFAPHPPGAPYQYGPTYPMPGYGPGEYVPGFGAPGGFGAPSIYHGYPQGPGPNFGQGGPYAQYPGPNPAFTTNVALSPPPPYRNANPTREDREILDRKINESTRF</sequence>
<feature type="region of interest" description="Disordered" evidence="9">
    <location>
        <begin position="551"/>
        <end position="576"/>
    </location>
</feature>
<evidence type="ECO:0000256" key="5">
    <source>
        <dbReference type="ARBA" id="ARBA00022737"/>
    </source>
</evidence>